<sequence>MKYLNAAEVLPNNLLVEVQKHISGKILYIPSENKKTPWGEKSGSKQYYAIRNKQIRQKYQKGFSIHEISQEYGLAYETVRKIIYKK</sequence>
<dbReference type="PANTHER" id="PTHR37812:SF1">
    <property type="entry name" value="MU-LIKE PROPHAGE FLUMU PROTEIN C"/>
    <property type="match status" value="1"/>
</dbReference>
<gene>
    <name evidence="1" type="ORF">F8154_01820</name>
</gene>
<keyword evidence="2" id="KW-1185">Reference proteome</keyword>
<dbReference type="RefSeq" id="WP_151859884.1">
    <property type="nucleotide sequence ID" value="NZ_WBZC01000005.1"/>
</dbReference>
<dbReference type="InterPro" id="IPR052411">
    <property type="entry name" value="c-mor_Regulatory_Protein"/>
</dbReference>
<dbReference type="SUPFAM" id="SSF46689">
    <property type="entry name" value="Homeodomain-like"/>
    <property type="match status" value="1"/>
</dbReference>
<evidence type="ECO:0000313" key="1">
    <source>
        <dbReference type="EMBL" id="KAB3538542.1"/>
    </source>
</evidence>
<evidence type="ECO:0008006" key="3">
    <source>
        <dbReference type="Google" id="ProtNLM"/>
    </source>
</evidence>
<dbReference type="OrthoDB" id="9800398at2"/>
<proteinExistence type="predicted"/>
<organism evidence="1 2">
    <name type="scientific">Alkaliphilus pronyensis</name>
    <dbReference type="NCBI Taxonomy" id="1482732"/>
    <lineage>
        <taxon>Bacteria</taxon>
        <taxon>Bacillati</taxon>
        <taxon>Bacillota</taxon>
        <taxon>Clostridia</taxon>
        <taxon>Peptostreptococcales</taxon>
        <taxon>Natronincolaceae</taxon>
        <taxon>Alkaliphilus</taxon>
    </lineage>
</organism>
<dbReference type="AlphaFoldDB" id="A0A6I0FDX4"/>
<dbReference type="NCBIfam" id="NF040785">
    <property type="entry name" value="CD3324_fam"/>
    <property type="match status" value="1"/>
</dbReference>
<name>A0A6I0FDX4_9FIRM</name>
<evidence type="ECO:0000313" key="2">
    <source>
        <dbReference type="Proteomes" id="UP000432715"/>
    </source>
</evidence>
<dbReference type="Gene3D" id="1.10.10.60">
    <property type="entry name" value="Homeodomain-like"/>
    <property type="match status" value="1"/>
</dbReference>
<dbReference type="InterPro" id="IPR009057">
    <property type="entry name" value="Homeodomain-like_sf"/>
</dbReference>
<protein>
    <recommendedName>
        <fullName evidence="3">Mor transcription activator domain-containing protein</fullName>
    </recommendedName>
</protein>
<reference evidence="1 2" key="1">
    <citation type="submission" date="2019-10" db="EMBL/GenBank/DDBJ databases">
        <title>Alkaliphilus serpentinus sp. nov. and Alkaliphilus pronyensis sp. nov., two novel anaerobic alkaliphilic species isolated from the serpentinized-hosted hydrothermal field of the Prony Bay (New Caledonia).</title>
        <authorList>
            <person name="Postec A."/>
        </authorList>
    </citation>
    <scope>NUCLEOTIDE SEQUENCE [LARGE SCALE GENOMIC DNA]</scope>
    <source>
        <strain evidence="1 2">LacV</strain>
    </source>
</reference>
<accession>A0A6I0FDX4</accession>
<dbReference type="EMBL" id="WBZC01000005">
    <property type="protein sequence ID" value="KAB3538542.1"/>
    <property type="molecule type" value="Genomic_DNA"/>
</dbReference>
<dbReference type="PANTHER" id="PTHR37812">
    <property type="entry name" value="MU-LIKE PROPHAGE FLUMU PROTEIN C"/>
    <property type="match status" value="1"/>
</dbReference>
<dbReference type="InterPro" id="IPR049739">
    <property type="entry name" value="YraL-like"/>
</dbReference>
<comment type="caution">
    <text evidence="1">The sequence shown here is derived from an EMBL/GenBank/DDBJ whole genome shotgun (WGS) entry which is preliminary data.</text>
</comment>
<dbReference type="Proteomes" id="UP000432715">
    <property type="component" value="Unassembled WGS sequence"/>
</dbReference>